<evidence type="ECO:0000256" key="6">
    <source>
        <dbReference type="ARBA" id="ARBA00023163"/>
    </source>
</evidence>
<dbReference type="RefSeq" id="XP_018325245.1">
    <property type="nucleotide sequence ID" value="XM_018469743.2"/>
</dbReference>
<reference evidence="10 11" key="1">
    <citation type="submission" date="2025-04" db="UniProtKB">
        <authorList>
            <consortium name="RefSeq"/>
        </authorList>
    </citation>
    <scope>IDENTIFICATION</scope>
    <source>
        <tissue evidence="10 11">Entire body</tissue>
    </source>
</reference>
<dbReference type="OrthoDB" id="21216at2759"/>
<evidence type="ECO:0000256" key="4">
    <source>
        <dbReference type="ARBA" id="ARBA00023015"/>
    </source>
</evidence>
<dbReference type="Proteomes" id="UP000192223">
    <property type="component" value="Unplaced"/>
</dbReference>
<evidence type="ECO:0000256" key="7">
    <source>
        <dbReference type="ARBA" id="ARBA00023242"/>
    </source>
</evidence>
<gene>
    <name evidence="10" type="primary">LOC108737079</name>
    <name evidence="11" type="synonym">LOC108737080</name>
</gene>
<dbReference type="GeneID" id="108737080"/>
<evidence type="ECO:0000256" key="3">
    <source>
        <dbReference type="ARBA" id="ARBA00019693"/>
    </source>
</evidence>
<keyword evidence="6" id="KW-0804">Transcription</keyword>
<evidence type="ECO:0000256" key="8">
    <source>
        <dbReference type="ARBA" id="ARBA00031960"/>
    </source>
</evidence>
<dbReference type="KEGG" id="apln:108737080"/>
<dbReference type="GO" id="GO:0003712">
    <property type="term" value="F:transcription coregulator activity"/>
    <property type="evidence" value="ECO:0007669"/>
    <property type="project" value="TreeGrafter"/>
</dbReference>
<dbReference type="Pfam" id="PF11277">
    <property type="entry name" value="Med24_N"/>
    <property type="match status" value="2"/>
</dbReference>
<keyword evidence="4" id="KW-0805">Transcription regulation</keyword>
<dbReference type="PANTHER" id="PTHR12898">
    <property type="entry name" value="MEDIATOR OF RNA POLYMERASE II TRANSCRIPTION SUBUNIT 24"/>
    <property type="match status" value="1"/>
</dbReference>
<name>A0A1W4WYV4_AGRPL</name>
<organism evidence="9 10">
    <name type="scientific">Agrilus planipennis</name>
    <name type="common">Emerald ash borer</name>
    <name type="synonym">Agrilus marcopoli</name>
    <dbReference type="NCBI Taxonomy" id="224129"/>
    <lineage>
        <taxon>Eukaryota</taxon>
        <taxon>Metazoa</taxon>
        <taxon>Ecdysozoa</taxon>
        <taxon>Arthropoda</taxon>
        <taxon>Hexapoda</taxon>
        <taxon>Insecta</taxon>
        <taxon>Pterygota</taxon>
        <taxon>Neoptera</taxon>
        <taxon>Endopterygota</taxon>
        <taxon>Coleoptera</taxon>
        <taxon>Polyphaga</taxon>
        <taxon>Elateriformia</taxon>
        <taxon>Buprestoidea</taxon>
        <taxon>Buprestidae</taxon>
        <taxon>Agrilinae</taxon>
        <taxon>Agrilus</taxon>
    </lineage>
</organism>
<dbReference type="AlphaFoldDB" id="A0A1W4WYV4"/>
<accession>A0A1W4WYV4</accession>
<dbReference type="GO" id="GO:0060261">
    <property type="term" value="P:positive regulation of transcription initiation by RNA polymerase II"/>
    <property type="evidence" value="ECO:0007669"/>
    <property type="project" value="TreeGrafter"/>
</dbReference>
<evidence type="ECO:0000256" key="1">
    <source>
        <dbReference type="ARBA" id="ARBA00004123"/>
    </source>
</evidence>
<evidence type="ECO:0000313" key="11">
    <source>
        <dbReference type="RefSeq" id="XP_018325246.1"/>
    </source>
</evidence>
<dbReference type="PANTHER" id="PTHR12898:SF1">
    <property type="entry name" value="MEDIATOR OF RNA POLYMERASE II TRANSCRIPTION SUBUNIT 24"/>
    <property type="match status" value="1"/>
</dbReference>
<comment type="subcellular location">
    <subcellularLocation>
        <location evidence="1">Nucleus</location>
    </subcellularLocation>
</comment>
<evidence type="ECO:0000313" key="10">
    <source>
        <dbReference type="RefSeq" id="XP_018325245.1"/>
    </source>
</evidence>
<comment type="similarity">
    <text evidence="2">Belongs to the Mediator complex subunit 24 family.</text>
</comment>
<keyword evidence="7" id="KW-0539">Nucleus</keyword>
<dbReference type="InterPro" id="IPR021429">
    <property type="entry name" value="Mediator_Med24"/>
</dbReference>
<sequence length="924" mass="103371">MVMESKTTSKTSILKALLLRAWRERWSDVQWGIYIKTVLPRGVSGDVYNLADCILQQALVGAGANQLVLSYLKHSLSAQLVSHAAVLQRLSKYSQYHKVHCVYSLLEFLEGMLPAITCYGKPEETVLATALLSTALWLLQVIIHCHCKIQILEKATLLLQNLLSSDFCVAMMCLARYSDTELFSEITKKCIEIENSPNDKEIAIKSVCVVHGLDVNSLKIVVPTEETPSSLVQSWLLVELVQHPDSSTSSLVRQLHLLQHLKNLSNAKLYFELIRASLLCLQDLSQTPYETQWGAFAFLKVPHILATLNTKSESAETVEKAVELLLQNSPLLDAMDTRSSCSSLDCLLGELVKLRLLTDVQVQCLSARRVTPPQLKTDEAPATAGISKVVIRAEPTFTGILKTMTADYHKIQEALLGMLYQVLTGKSLELILAVATVQGHLRTFAARLNRFNECSKIGADKSRAQLFDISFLILVAIVQQYGVETAFEAGNDDSFVEQWVRECMVEPNRPKASDQLLKLCDATTVDLLLQQFNAGESDFKGNSVKWHDIVFNIPGVMREVLVAWEQGALLPADVKRILDAVRGRMCCLPVAAAAWLCAYMKTAPQDTLLKPVNMVQQLLAPPPLPEEDNHRERWLLSCEIIRRMQRDIQLPLQSKISGNISFRQPAAEQFHNLWMKAVKRGWLDHSSAKTVQGLLETAGPRWLVYSVVHELTQLRYRNQLSRGVDIALALFHFDIYKCCLELLCYVLPQHLINSKQADEIVDPQLSAVAKLTSYCLYATCELITAKNDRDIESGPPSQKISRLSETCYDAKSNPSIDVLLPFLRQMLIALETTLQEGHVTQQIYFALHLLKYLVETYSPITTIILSAVPPSLVSGLLKILPEHFGSAFLLHLYDIHTTSGRSNMAKDLCLLRNYQLKNLGGSGR</sequence>
<evidence type="ECO:0000313" key="9">
    <source>
        <dbReference type="Proteomes" id="UP000192223"/>
    </source>
</evidence>
<evidence type="ECO:0000256" key="5">
    <source>
        <dbReference type="ARBA" id="ARBA00023159"/>
    </source>
</evidence>
<keyword evidence="9" id="KW-1185">Reference proteome</keyword>
<dbReference type="KEGG" id="apln:108737079"/>
<dbReference type="STRING" id="224129.A0A1W4WYV4"/>
<proteinExistence type="inferred from homology"/>
<keyword evidence="5" id="KW-0010">Activator</keyword>
<evidence type="ECO:0000256" key="2">
    <source>
        <dbReference type="ARBA" id="ARBA00007864"/>
    </source>
</evidence>
<protein>
    <recommendedName>
        <fullName evidence="3">Mediator of RNA polymerase II transcription subunit 24</fullName>
    </recommendedName>
    <alternativeName>
        <fullName evidence="8">Mediator complex subunit 24</fullName>
    </alternativeName>
</protein>
<dbReference type="GO" id="GO:0016592">
    <property type="term" value="C:mediator complex"/>
    <property type="evidence" value="ECO:0007669"/>
    <property type="project" value="InterPro"/>
</dbReference>
<dbReference type="GeneID" id="108737079"/>
<dbReference type="RefSeq" id="XP_018325246.1">
    <property type="nucleotide sequence ID" value="XM_018469744.2"/>
</dbReference>